<dbReference type="AlphaFoldDB" id="A0A2Z6DZR3"/>
<dbReference type="Gene3D" id="3.30.2010.10">
    <property type="entry name" value="Metalloproteases ('zincins'), catalytic domain"/>
    <property type="match status" value="1"/>
</dbReference>
<sequence length="486" mass="53147">MRRRFVGFLGLAVSGVAGAFQLPDLSGSSATVFSAQEEAAVGRAAMREIRERDPSYWDDPALAEYLTGLTQQLAAGLTGRLDLPVFTAFLLKDWTINAFALPGGYLGFHAGLIAATESEAELAAVAAHEVAHVAQHHIAQMLEQQKGASLWVLGSLIIAALAARSGTGQLPEAAAAAGSAAAAQQQLAFSRAFERDADRVGLDLLARAGFAPEGAVRFFGRLLNATRLGETGFPPYLRTHPLTIERIADLDNRIQSGEFRARFGSAGKEALDPWGFAFVRGTVLAERGTAGEALAQARAAAQDPVGQVWRVRAALRAGERAAAKEWLVRFVQQWPEGRWRALWEAEAWRALGNLAEALAVLRRALSAQPESLALRAAAVRTAIAAGEREWAWQQAREGVERYPKRDLAWRLLGEVAAARGDQAWQHRAQGERFALDERWQAALDQFEKARLARREDDIWVAEVQARANRMREAIRAEQRERGRSVR</sequence>
<dbReference type="KEGG" id="htl:HPTL_1463"/>
<keyword evidence="4" id="KW-0378">Hydrolase</keyword>
<dbReference type="GO" id="GO:0004222">
    <property type="term" value="F:metalloendopeptidase activity"/>
    <property type="evidence" value="ECO:0007669"/>
    <property type="project" value="InterPro"/>
</dbReference>
<dbReference type="GO" id="GO:0016020">
    <property type="term" value="C:membrane"/>
    <property type="evidence" value="ECO:0007669"/>
    <property type="project" value="TreeGrafter"/>
</dbReference>
<dbReference type="Proteomes" id="UP000262004">
    <property type="component" value="Chromosome"/>
</dbReference>
<dbReference type="InterPro" id="IPR001915">
    <property type="entry name" value="Peptidase_M48"/>
</dbReference>
<reference evidence="9 10" key="1">
    <citation type="submission" date="2018-04" db="EMBL/GenBank/DDBJ databases">
        <title>Complete genome sequence of Hydrogenophilus thermoluteolus TH-1.</title>
        <authorList>
            <person name="Arai H."/>
        </authorList>
    </citation>
    <scope>NUCLEOTIDE SEQUENCE [LARGE SCALE GENOMIC DNA]</scope>
    <source>
        <strain evidence="9 10">TH-1</strain>
    </source>
</reference>
<evidence type="ECO:0000313" key="9">
    <source>
        <dbReference type="EMBL" id="BBD77725.1"/>
    </source>
</evidence>
<evidence type="ECO:0000259" key="8">
    <source>
        <dbReference type="Pfam" id="PF01435"/>
    </source>
</evidence>
<keyword evidence="10" id="KW-1185">Reference proteome</keyword>
<organism evidence="9 10">
    <name type="scientific">Hydrogenophilus thermoluteolus</name>
    <name type="common">Pseudomonas hydrogenothermophila</name>
    <dbReference type="NCBI Taxonomy" id="297"/>
    <lineage>
        <taxon>Bacteria</taxon>
        <taxon>Pseudomonadati</taxon>
        <taxon>Pseudomonadota</taxon>
        <taxon>Hydrogenophilia</taxon>
        <taxon>Hydrogenophilales</taxon>
        <taxon>Hydrogenophilaceae</taxon>
        <taxon>Hydrogenophilus</taxon>
    </lineage>
</organism>
<proteinExistence type="predicted"/>
<protein>
    <submittedName>
        <fullName evidence="9">Peptidase M48</fullName>
    </submittedName>
</protein>
<dbReference type="PANTHER" id="PTHR22726:SF1">
    <property type="entry name" value="METALLOENDOPEPTIDASE OMA1, MITOCHONDRIAL"/>
    <property type="match status" value="1"/>
</dbReference>
<evidence type="ECO:0000313" key="10">
    <source>
        <dbReference type="Proteomes" id="UP000262004"/>
    </source>
</evidence>
<dbReference type="EMBL" id="AP018558">
    <property type="protein sequence ID" value="BBD77725.1"/>
    <property type="molecule type" value="Genomic_DNA"/>
</dbReference>
<feature type="chain" id="PRO_5016339802" evidence="7">
    <location>
        <begin position="20"/>
        <end position="486"/>
    </location>
</feature>
<evidence type="ECO:0000256" key="2">
    <source>
        <dbReference type="ARBA" id="ARBA00022670"/>
    </source>
</evidence>
<dbReference type="Gene3D" id="1.25.40.10">
    <property type="entry name" value="Tetratricopeptide repeat domain"/>
    <property type="match status" value="1"/>
</dbReference>
<evidence type="ECO:0000256" key="7">
    <source>
        <dbReference type="SAM" id="SignalP"/>
    </source>
</evidence>
<gene>
    <name evidence="9" type="ORF">HPTL_1463</name>
</gene>
<evidence type="ECO:0000256" key="5">
    <source>
        <dbReference type="ARBA" id="ARBA00022833"/>
    </source>
</evidence>
<keyword evidence="6" id="KW-0482">Metalloprotease</keyword>
<keyword evidence="2" id="KW-0645">Protease</keyword>
<dbReference type="InterPro" id="IPR051156">
    <property type="entry name" value="Mito/Outer_Membr_Metalloprot"/>
</dbReference>
<evidence type="ECO:0000256" key="4">
    <source>
        <dbReference type="ARBA" id="ARBA00022801"/>
    </source>
</evidence>
<dbReference type="SUPFAM" id="SSF48452">
    <property type="entry name" value="TPR-like"/>
    <property type="match status" value="1"/>
</dbReference>
<accession>A0A2Z6DZR3</accession>
<comment type="cofactor">
    <cofactor evidence="1">
        <name>Zn(2+)</name>
        <dbReference type="ChEBI" id="CHEBI:29105"/>
    </cofactor>
</comment>
<keyword evidence="7" id="KW-0732">Signal</keyword>
<dbReference type="PANTHER" id="PTHR22726">
    <property type="entry name" value="METALLOENDOPEPTIDASE OMA1"/>
    <property type="match status" value="1"/>
</dbReference>
<feature type="domain" description="Peptidase M48" evidence="8">
    <location>
        <begin position="65"/>
        <end position="253"/>
    </location>
</feature>
<dbReference type="GO" id="GO:0046872">
    <property type="term" value="F:metal ion binding"/>
    <property type="evidence" value="ECO:0007669"/>
    <property type="project" value="UniProtKB-KW"/>
</dbReference>
<dbReference type="Pfam" id="PF01435">
    <property type="entry name" value="Peptidase_M48"/>
    <property type="match status" value="1"/>
</dbReference>
<evidence type="ECO:0000256" key="6">
    <source>
        <dbReference type="ARBA" id="ARBA00023049"/>
    </source>
</evidence>
<dbReference type="InterPro" id="IPR011990">
    <property type="entry name" value="TPR-like_helical_dom_sf"/>
</dbReference>
<evidence type="ECO:0000256" key="3">
    <source>
        <dbReference type="ARBA" id="ARBA00022723"/>
    </source>
</evidence>
<name>A0A2Z6DZR3_HYDTE</name>
<dbReference type="GO" id="GO:0051603">
    <property type="term" value="P:proteolysis involved in protein catabolic process"/>
    <property type="evidence" value="ECO:0007669"/>
    <property type="project" value="TreeGrafter"/>
</dbReference>
<keyword evidence="5" id="KW-0862">Zinc</keyword>
<feature type="signal peptide" evidence="7">
    <location>
        <begin position="1"/>
        <end position="19"/>
    </location>
</feature>
<keyword evidence="3" id="KW-0479">Metal-binding</keyword>
<evidence type="ECO:0000256" key="1">
    <source>
        <dbReference type="ARBA" id="ARBA00001947"/>
    </source>
</evidence>